<accession>A0AAN7E8V7</accession>
<keyword evidence="3" id="KW-0547">Nucleotide-binding</keyword>
<keyword evidence="5" id="KW-0067">ATP-binding</keyword>
<dbReference type="Gene3D" id="1.20.5.4130">
    <property type="match status" value="1"/>
</dbReference>
<dbReference type="GO" id="GO:0005524">
    <property type="term" value="F:ATP binding"/>
    <property type="evidence" value="ECO:0007669"/>
    <property type="project" value="UniProtKB-KW"/>
</dbReference>
<dbReference type="InterPro" id="IPR036388">
    <property type="entry name" value="WH-like_DNA-bd_sf"/>
</dbReference>
<dbReference type="Pfam" id="PF23559">
    <property type="entry name" value="WHD_DRP"/>
    <property type="match status" value="1"/>
</dbReference>
<reference evidence="10 11" key="1">
    <citation type="journal article" date="2023" name="G3 (Bethesda)">
        <title>A haplotype-resolved chromosome-scale genome for Quercus rubra L. provides insights into the genetics of adaptive traits for red oak species.</title>
        <authorList>
            <person name="Kapoor B."/>
            <person name="Jenkins J."/>
            <person name="Schmutz J."/>
            <person name="Zhebentyayeva T."/>
            <person name="Kuelheim C."/>
            <person name="Coggeshall M."/>
            <person name="Heim C."/>
            <person name="Lasky J.R."/>
            <person name="Leites L."/>
            <person name="Islam-Faridi N."/>
            <person name="Romero-Severson J."/>
            <person name="DeLeo V.L."/>
            <person name="Lucas S.M."/>
            <person name="Lazic D."/>
            <person name="Gailing O."/>
            <person name="Carlson J."/>
            <person name="Staton M."/>
        </authorList>
    </citation>
    <scope>NUCLEOTIDE SEQUENCE [LARGE SCALE GENOMIC DNA]</scope>
    <source>
        <strain evidence="10">Pseudo-F2</strain>
    </source>
</reference>
<dbReference type="InterPro" id="IPR027417">
    <property type="entry name" value="P-loop_NTPase"/>
</dbReference>
<evidence type="ECO:0000256" key="5">
    <source>
        <dbReference type="ARBA" id="ARBA00022840"/>
    </source>
</evidence>
<dbReference type="Gene3D" id="1.10.8.430">
    <property type="entry name" value="Helical domain of apoptotic protease-activating factors"/>
    <property type="match status" value="1"/>
</dbReference>
<evidence type="ECO:0000256" key="3">
    <source>
        <dbReference type="ARBA" id="ARBA00022741"/>
    </source>
</evidence>
<dbReference type="Pfam" id="PF25019">
    <property type="entry name" value="LRR_R13L1-DRL21"/>
    <property type="match status" value="2"/>
</dbReference>
<dbReference type="AlphaFoldDB" id="A0AAN7E8V7"/>
<feature type="domain" description="R13L1/DRL21-like LRR repeat region" evidence="9">
    <location>
        <begin position="1075"/>
        <end position="1139"/>
    </location>
</feature>
<organism evidence="10 11">
    <name type="scientific">Quercus rubra</name>
    <name type="common">Northern red oak</name>
    <name type="synonym">Quercus borealis</name>
    <dbReference type="NCBI Taxonomy" id="3512"/>
    <lineage>
        <taxon>Eukaryota</taxon>
        <taxon>Viridiplantae</taxon>
        <taxon>Streptophyta</taxon>
        <taxon>Embryophyta</taxon>
        <taxon>Tracheophyta</taxon>
        <taxon>Spermatophyta</taxon>
        <taxon>Magnoliopsida</taxon>
        <taxon>eudicotyledons</taxon>
        <taxon>Gunneridae</taxon>
        <taxon>Pentapetalae</taxon>
        <taxon>rosids</taxon>
        <taxon>fabids</taxon>
        <taxon>Fagales</taxon>
        <taxon>Fagaceae</taxon>
        <taxon>Quercus</taxon>
    </lineage>
</organism>
<keyword evidence="1" id="KW-0433">Leucine-rich repeat</keyword>
<gene>
    <name evidence="10" type="ORF">RGQ29_002394</name>
</gene>
<name>A0AAN7E8V7_QUERU</name>
<feature type="domain" description="NB-ARC" evidence="6">
    <location>
        <begin position="168"/>
        <end position="338"/>
    </location>
</feature>
<proteinExistence type="predicted"/>
<dbReference type="PANTHER" id="PTHR36766:SF70">
    <property type="entry name" value="DISEASE RESISTANCE PROTEIN RGA4"/>
    <property type="match status" value="1"/>
</dbReference>
<evidence type="ECO:0000259" key="9">
    <source>
        <dbReference type="Pfam" id="PF25019"/>
    </source>
</evidence>
<dbReference type="GO" id="GO:0051707">
    <property type="term" value="P:response to other organism"/>
    <property type="evidence" value="ECO:0007669"/>
    <property type="project" value="UniProtKB-ARBA"/>
</dbReference>
<evidence type="ECO:0000259" key="7">
    <source>
        <dbReference type="Pfam" id="PF18052"/>
    </source>
</evidence>
<dbReference type="FunFam" id="1.10.10.10:FF:000322">
    <property type="entry name" value="Probable disease resistance protein At1g63360"/>
    <property type="match status" value="1"/>
</dbReference>
<dbReference type="InterPro" id="IPR002182">
    <property type="entry name" value="NB-ARC"/>
</dbReference>
<keyword evidence="2" id="KW-0677">Repeat</keyword>
<dbReference type="Pfam" id="PF18052">
    <property type="entry name" value="Rx_N"/>
    <property type="match status" value="1"/>
</dbReference>
<comment type="caution">
    <text evidence="10">The sequence shown here is derived from an EMBL/GenBank/DDBJ whole genome shotgun (WGS) entry which is preliminary data.</text>
</comment>
<dbReference type="GO" id="GO:0043531">
    <property type="term" value="F:ADP binding"/>
    <property type="evidence" value="ECO:0007669"/>
    <property type="project" value="InterPro"/>
</dbReference>
<feature type="domain" description="Disease resistance protein winged helix" evidence="8">
    <location>
        <begin position="425"/>
        <end position="498"/>
    </location>
</feature>
<evidence type="ECO:0000259" key="8">
    <source>
        <dbReference type="Pfam" id="PF23559"/>
    </source>
</evidence>
<dbReference type="SUPFAM" id="SSF52058">
    <property type="entry name" value="L domain-like"/>
    <property type="match status" value="2"/>
</dbReference>
<dbReference type="InterPro" id="IPR032675">
    <property type="entry name" value="LRR_dom_sf"/>
</dbReference>
<dbReference type="PRINTS" id="PR00364">
    <property type="entry name" value="DISEASERSIST"/>
</dbReference>
<keyword evidence="4" id="KW-0611">Plant defense</keyword>
<dbReference type="EMBL" id="JAXUIC010000010">
    <property type="protein sequence ID" value="KAK4566158.1"/>
    <property type="molecule type" value="Genomic_DNA"/>
</dbReference>
<feature type="domain" description="Disease resistance N-terminal" evidence="7">
    <location>
        <begin position="9"/>
        <end position="97"/>
    </location>
</feature>
<dbReference type="InterPro" id="IPR058922">
    <property type="entry name" value="WHD_DRP"/>
</dbReference>
<dbReference type="InterPro" id="IPR042197">
    <property type="entry name" value="Apaf_helical"/>
</dbReference>
<evidence type="ECO:0000256" key="2">
    <source>
        <dbReference type="ARBA" id="ARBA00022737"/>
    </source>
</evidence>
<dbReference type="GO" id="GO:0006952">
    <property type="term" value="P:defense response"/>
    <property type="evidence" value="ECO:0007669"/>
    <property type="project" value="UniProtKB-KW"/>
</dbReference>
<dbReference type="Gene3D" id="3.80.10.10">
    <property type="entry name" value="Ribonuclease Inhibitor"/>
    <property type="match status" value="2"/>
</dbReference>
<dbReference type="Pfam" id="PF00931">
    <property type="entry name" value="NB-ARC"/>
    <property type="match status" value="1"/>
</dbReference>
<dbReference type="SUPFAM" id="SSF52540">
    <property type="entry name" value="P-loop containing nucleoside triphosphate hydrolases"/>
    <property type="match status" value="1"/>
</dbReference>
<dbReference type="Gene3D" id="3.40.50.300">
    <property type="entry name" value="P-loop containing nucleotide triphosphate hydrolases"/>
    <property type="match status" value="1"/>
</dbReference>
<dbReference type="InterPro" id="IPR056789">
    <property type="entry name" value="LRR_R13L1-DRL21"/>
</dbReference>
<evidence type="ECO:0000259" key="6">
    <source>
        <dbReference type="Pfam" id="PF00931"/>
    </source>
</evidence>
<feature type="domain" description="R13L1/DRL21-like LRR repeat region" evidence="9">
    <location>
        <begin position="677"/>
        <end position="813"/>
    </location>
</feature>
<evidence type="ECO:0000256" key="1">
    <source>
        <dbReference type="ARBA" id="ARBA00022614"/>
    </source>
</evidence>
<dbReference type="InterPro" id="IPR041118">
    <property type="entry name" value="Rx_N"/>
</dbReference>
<evidence type="ECO:0000313" key="11">
    <source>
        <dbReference type="Proteomes" id="UP001324115"/>
    </source>
</evidence>
<dbReference type="Proteomes" id="UP001324115">
    <property type="component" value="Unassembled WGS sequence"/>
</dbReference>
<evidence type="ECO:0000256" key="4">
    <source>
        <dbReference type="ARBA" id="ARBA00022821"/>
    </source>
</evidence>
<dbReference type="Gene3D" id="1.10.10.10">
    <property type="entry name" value="Winged helix-like DNA-binding domain superfamily/Winged helix DNA-binding domain"/>
    <property type="match status" value="1"/>
</dbReference>
<keyword evidence="11" id="KW-1185">Reference proteome</keyword>
<protein>
    <submittedName>
        <fullName evidence="10">Uncharacterized protein</fullName>
    </submittedName>
</protein>
<sequence>MAEIVLNGVVDRLIANAFSLHASECIDFGPSFKVELENLLETLFKIKFLLDDAQKRQSSDESVRNWLMDLRDVAYDADNVLDEFSYENFRNKVWIQNQRMDQVCSFSFCNLDKVKTIKLLLDKIVNDVVGFGLRMKLVNSVNKISLEKNIDSFLKDSEVVGREFDVIKIVKLLISSSNEHSISVLPIVGMAGLGKTTLAKLVYNHELIRKHFEILVWVDVGKYFSVKGILKEILKSLDKDLSGSKSDEIDEIIYKCKEKLWAEKYLLILDDVQNEDREKWDTLMSHLLWINLNIEINIIVTTSSDNVAKLIGTLPTHYLEKLSKDDCWSIFKGGAFANEGISLTLDLEAIGREIAKRCRGVPLAAIVLGGTMCFKCDESEWLSIQNNKIWDLLADDDNDIFSILKLSFDHLSTPGLKKCFAYCAIFPKDYDMKKDELIQHWMAEGYVQPYEGSCMQMEDIGSMYYNILLANSFFQDARKDAYGNIMSCKMHDFLHDLALSISKSETLILDGDLVDNVNHVQRLFVRFDDQTTPKISFTEDGFTKLRTLVSENAGFGNMLSNFKCLRVLKLSDVSISELPDSIEQLIHLRLLHISHAKIMELPKSITKLYNLQTLRIEDCCNLTKLPEDLSDLINLRHIYIDHFKRLGYKIKMPENMGRLSCLHTLPFFFVDRDGHQIKELGHLSNLRGELDIYNLEYVRGKEEARSANLAKNAKIFKLGFHWGARFGRAREDYDNDEEVLEGLKPHQNLKSLTIKFFKGEKFPSWMLTSLDAGVGLSIYNNLIEISLKWCNRCEEVPTLGHLPCLRVLQIEGMNNVRCVGIEFYSDGNHINTLFPALRRLKMEWMDRLEEWKDAKELTTAVEVFPCLEELTICSCRKLTSLPHTCVSLQELVVQNCRDLRSLPGVLSLLQHLEIKWCGIKELPSGLQSCRSLQYLEIDNCFNLRSIPNLGEELHSLIQLRILKCPNLISIPNLQELPSLRQLEIWECPNLTVFVVDLRASHSLARLKILRCGIVQLCLDGFDCLTQLKSLEIGGFCEELNTFPSLASTSIQYSHISLEKVELYGWPKLNHLPDEIQHFTGLKYLEIYEFDGMEALSDWLGNLSSLQKLYLVDCKNLIYLPTEQAMGRLTKLETLEIINCPKLEERCAERSGAEWSKIARIPNIIIMGNILKGGL</sequence>
<dbReference type="PANTHER" id="PTHR36766">
    <property type="entry name" value="PLANT BROAD-SPECTRUM MILDEW RESISTANCE PROTEIN RPW8"/>
    <property type="match status" value="1"/>
</dbReference>
<evidence type="ECO:0000313" key="10">
    <source>
        <dbReference type="EMBL" id="KAK4566158.1"/>
    </source>
</evidence>